<gene>
    <name evidence="1" type="ORF">BD289DRAFT_214911</name>
</gene>
<dbReference type="Proteomes" id="UP000241462">
    <property type="component" value="Unassembled WGS sequence"/>
</dbReference>
<reference evidence="1 2" key="1">
    <citation type="journal article" date="2018" name="Mycol. Prog.">
        <title>Coniella lustricola, a new species from submerged detritus.</title>
        <authorList>
            <person name="Raudabaugh D.B."/>
            <person name="Iturriaga T."/>
            <person name="Carver A."/>
            <person name="Mondo S."/>
            <person name="Pangilinan J."/>
            <person name="Lipzen A."/>
            <person name="He G."/>
            <person name="Amirebrahimi M."/>
            <person name="Grigoriev I.V."/>
            <person name="Miller A.N."/>
        </authorList>
    </citation>
    <scope>NUCLEOTIDE SEQUENCE [LARGE SCALE GENOMIC DNA]</scope>
    <source>
        <strain evidence="1 2">B22-T-1</strain>
    </source>
</reference>
<proteinExistence type="predicted"/>
<protein>
    <submittedName>
        <fullName evidence="1">Uncharacterized protein</fullName>
    </submittedName>
</protein>
<dbReference type="EMBL" id="KZ678419">
    <property type="protein sequence ID" value="PSR90454.1"/>
    <property type="molecule type" value="Genomic_DNA"/>
</dbReference>
<keyword evidence="2" id="KW-1185">Reference proteome</keyword>
<sequence>MDRSDSRDMLQTIKRLRTSSANWENEHHLPLCCCRHNYAVTKSRVFDADAVVFAIQEFGAICRVNIDSLPADCHVYGCMFQSALPNPLYCSNLIMCLRETPGPHDPLQGLCWRRAVNRQLLMLTGSLATKGVAQGGETAKQKKPSRPGPRCGCGAGCGTVRKGKNPA</sequence>
<dbReference type="AlphaFoldDB" id="A0A2T3ABG0"/>
<evidence type="ECO:0000313" key="1">
    <source>
        <dbReference type="EMBL" id="PSR90454.1"/>
    </source>
</evidence>
<organism evidence="1 2">
    <name type="scientific">Coniella lustricola</name>
    <dbReference type="NCBI Taxonomy" id="2025994"/>
    <lineage>
        <taxon>Eukaryota</taxon>
        <taxon>Fungi</taxon>
        <taxon>Dikarya</taxon>
        <taxon>Ascomycota</taxon>
        <taxon>Pezizomycotina</taxon>
        <taxon>Sordariomycetes</taxon>
        <taxon>Sordariomycetidae</taxon>
        <taxon>Diaporthales</taxon>
        <taxon>Schizoparmaceae</taxon>
        <taxon>Coniella</taxon>
    </lineage>
</organism>
<evidence type="ECO:0000313" key="2">
    <source>
        <dbReference type="Proteomes" id="UP000241462"/>
    </source>
</evidence>
<name>A0A2T3ABG0_9PEZI</name>
<dbReference type="InParanoid" id="A0A2T3ABG0"/>
<accession>A0A2T3ABG0</accession>